<dbReference type="InterPro" id="IPR051127">
    <property type="entry name" value="Fungal_SecMet_Regulators"/>
</dbReference>
<evidence type="ECO:0000256" key="1">
    <source>
        <dbReference type="ARBA" id="ARBA00023015"/>
    </source>
</evidence>
<gene>
    <name evidence="7" type="ORF">BJX66DRAFT_316657</name>
</gene>
<dbReference type="CDD" id="cd00067">
    <property type="entry name" value="GAL4"/>
    <property type="match status" value="1"/>
</dbReference>
<evidence type="ECO:0000256" key="2">
    <source>
        <dbReference type="ARBA" id="ARBA00023125"/>
    </source>
</evidence>
<sequence>MDPSPRSKQPRKTRSACDKCHTQKLRCTRKSGQTECERCLRLNAECRFAPRAKRGSKKPRLPSGSTQRKQSTSNQTSTPNTELGLGIRDGLESLPTESWLDSLGLADPVDSINWDIQPAASAWDVNMDTAWTMTGPDLGGAQNGCTMQMTLGPMPYPTTTSTHELANLSIAIYELMAKFPSIRDDACTTSDMTAQSTRQALPFMFDELFSLTTQFANLVQHRLCGIGIQGTDEDEPTALMVGACHSRLTQIYTAIFSMMQRCLQHTGGPPRPRPDGTIILPTVQLGSLSSPSLYVDFENPLSIGKAFMYMWMVAVFSGQLWGQLADVMRERHVAAGRSLVYTLWKEMGERVDGLLETIDTTKGLLR</sequence>
<evidence type="ECO:0000256" key="3">
    <source>
        <dbReference type="ARBA" id="ARBA00023163"/>
    </source>
</evidence>
<dbReference type="InterPro" id="IPR001138">
    <property type="entry name" value="Zn2Cys6_DnaBD"/>
</dbReference>
<dbReference type="PANTHER" id="PTHR47424:SF3">
    <property type="entry name" value="REGULATORY PROTEIN GAL4"/>
    <property type="match status" value="1"/>
</dbReference>
<evidence type="ECO:0000259" key="6">
    <source>
        <dbReference type="PROSITE" id="PS50048"/>
    </source>
</evidence>
<keyword evidence="8" id="KW-1185">Reference proteome</keyword>
<dbReference type="Pfam" id="PF00172">
    <property type="entry name" value="Zn_clus"/>
    <property type="match status" value="1"/>
</dbReference>
<evidence type="ECO:0000313" key="7">
    <source>
        <dbReference type="EMBL" id="KAL2784440.1"/>
    </source>
</evidence>
<name>A0ABR4FMI5_9EURO</name>
<feature type="domain" description="Zn(2)-C6 fungal-type" evidence="6">
    <location>
        <begin position="16"/>
        <end position="48"/>
    </location>
</feature>
<dbReference type="PROSITE" id="PS00463">
    <property type="entry name" value="ZN2_CY6_FUNGAL_1"/>
    <property type="match status" value="1"/>
</dbReference>
<dbReference type="InterPro" id="IPR036864">
    <property type="entry name" value="Zn2-C6_fun-type_DNA-bd_sf"/>
</dbReference>
<organism evidence="7 8">
    <name type="scientific">Aspergillus keveii</name>
    <dbReference type="NCBI Taxonomy" id="714993"/>
    <lineage>
        <taxon>Eukaryota</taxon>
        <taxon>Fungi</taxon>
        <taxon>Dikarya</taxon>
        <taxon>Ascomycota</taxon>
        <taxon>Pezizomycotina</taxon>
        <taxon>Eurotiomycetes</taxon>
        <taxon>Eurotiomycetidae</taxon>
        <taxon>Eurotiales</taxon>
        <taxon>Aspergillaceae</taxon>
        <taxon>Aspergillus</taxon>
        <taxon>Aspergillus subgen. Nidulantes</taxon>
    </lineage>
</organism>
<protein>
    <recommendedName>
        <fullName evidence="6">Zn(2)-C6 fungal-type domain-containing protein</fullName>
    </recommendedName>
</protein>
<keyword evidence="4" id="KW-0539">Nucleus</keyword>
<evidence type="ECO:0000313" key="8">
    <source>
        <dbReference type="Proteomes" id="UP001610563"/>
    </source>
</evidence>
<dbReference type="SMART" id="SM00066">
    <property type="entry name" value="GAL4"/>
    <property type="match status" value="1"/>
</dbReference>
<evidence type="ECO:0000256" key="4">
    <source>
        <dbReference type="ARBA" id="ARBA00023242"/>
    </source>
</evidence>
<keyword evidence="2" id="KW-0238">DNA-binding</keyword>
<dbReference type="EMBL" id="JBFTWV010000180">
    <property type="protein sequence ID" value="KAL2784440.1"/>
    <property type="molecule type" value="Genomic_DNA"/>
</dbReference>
<dbReference type="Proteomes" id="UP001610563">
    <property type="component" value="Unassembled WGS sequence"/>
</dbReference>
<feature type="region of interest" description="Disordered" evidence="5">
    <location>
        <begin position="51"/>
        <end position="87"/>
    </location>
</feature>
<comment type="caution">
    <text evidence="7">The sequence shown here is derived from an EMBL/GenBank/DDBJ whole genome shotgun (WGS) entry which is preliminary data.</text>
</comment>
<keyword evidence="3" id="KW-0804">Transcription</keyword>
<evidence type="ECO:0000256" key="5">
    <source>
        <dbReference type="SAM" id="MobiDB-lite"/>
    </source>
</evidence>
<dbReference type="Gene3D" id="4.10.240.10">
    <property type="entry name" value="Zn(2)-C6 fungal-type DNA-binding domain"/>
    <property type="match status" value="1"/>
</dbReference>
<accession>A0ABR4FMI5</accession>
<reference evidence="7 8" key="1">
    <citation type="submission" date="2024-07" db="EMBL/GenBank/DDBJ databases">
        <title>Section-level genome sequencing and comparative genomics of Aspergillus sections Usti and Cavernicolus.</title>
        <authorList>
            <consortium name="Lawrence Berkeley National Laboratory"/>
            <person name="Nybo J.L."/>
            <person name="Vesth T.C."/>
            <person name="Theobald S."/>
            <person name="Frisvad J.C."/>
            <person name="Larsen T.O."/>
            <person name="Kjaerboelling I."/>
            <person name="Rothschild-Mancinelli K."/>
            <person name="Lyhne E.K."/>
            <person name="Kogle M.E."/>
            <person name="Barry K."/>
            <person name="Clum A."/>
            <person name="Na H."/>
            <person name="Ledsgaard L."/>
            <person name="Lin J."/>
            <person name="Lipzen A."/>
            <person name="Kuo A."/>
            <person name="Riley R."/>
            <person name="Mondo S."/>
            <person name="Labutti K."/>
            <person name="Haridas S."/>
            <person name="Pangalinan J."/>
            <person name="Salamov A.A."/>
            <person name="Simmons B.A."/>
            <person name="Magnuson J.K."/>
            <person name="Chen J."/>
            <person name="Drula E."/>
            <person name="Henrissat B."/>
            <person name="Wiebenga A."/>
            <person name="Lubbers R.J."/>
            <person name="Gomes A.C."/>
            <person name="Makela M.R."/>
            <person name="Stajich J."/>
            <person name="Grigoriev I.V."/>
            <person name="Mortensen U.H."/>
            <person name="De Vries R.P."/>
            <person name="Baker S.E."/>
            <person name="Andersen M.R."/>
        </authorList>
    </citation>
    <scope>NUCLEOTIDE SEQUENCE [LARGE SCALE GENOMIC DNA]</scope>
    <source>
        <strain evidence="7 8">CBS 209.92</strain>
    </source>
</reference>
<dbReference type="PROSITE" id="PS50048">
    <property type="entry name" value="ZN2_CY6_FUNGAL_2"/>
    <property type="match status" value="1"/>
</dbReference>
<dbReference type="SUPFAM" id="SSF57701">
    <property type="entry name" value="Zn2/Cys6 DNA-binding domain"/>
    <property type="match status" value="1"/>
</dbReference>
<keyword evidence="1" id="KW-0805">Transcription regulation</keyword>
<feature type="compositionally biased region" description="Basic residues" evidence="5">
    <location>
        <begin position="51"/>
        <end position="60"/>
    </location>
</feature>
<dbReference type="PANTHER" id="PTHR47424">
    <property type="entry name" value="REGULATORY PROTEIN GAL4"/>
    <property type="match status" value="1"/>
</dbReference>
<feature type="compositionally biased region" description="Low complexity" evidence="5">
    <location>
        <begin position="70"/>
        <end position="81"/>
    </location>
</feature>
<proteinExistence type="predicted"/>